<feature type="domain" description="Cytochrome C Planctomycete-type" evidence="1">
    <location>
        <begin position="43"/>
        <end position="90"/>
    </location>
</feature>
<dbReference type="Gene3D" id="1.10.760.10">
    <property type="entry name" value="Cytochrome c-like domain"/>
    <property type="match status" value="1"/>
</dbReference>
<dbReference type="AlphaFoldDB" id="A0A382AM72"/>
<proteinExistence type="predicted"/>
<reference evidence="2" key="1">
    <citation type="submission" date="2018-05" db="EMBL/GenBank/DDBJ databases">
        <authorList>
            <person name="Lanie J.A."/>
            <person name="Ng W.-L."/>
            <person name="Kazmierczak K.M."/>
            <person name="Andrzejewski T.M."/>
            <person name="Davidsen T.M."/>
            <person name="Wayne K.J."/>
            <person name="Tettelin H."/>
            <person name="Glass J.I."/>
            <person name="Rusch D."/>
            <person name="Podicherti R."/>
            <person name="Tsui H.-C.T."/>
            <person name="Winkler M.E."/>
        </authorList>
    </citation>
    <scope>NUCLEOTIDE SEQUENCE</scope>
</reference>
<organism evidence="2">
    <name type="scientific">marine metagenome</name>
    <dbReference type="NCBI Taxonomy" id="408172"/>
    <lineage>
        <taxon>unclassified sequences</taxon>
        <taxon>metagenomes</taxon>
        <taxon>ecological metagenomes</taxon>
    </lineage>
</organism>
<dbReference type="SUPFAM" id="SSF46626">
    <property type="entry name" value="Cytochrome c"/>
    <property type="match status" value="1"/>
</dbReference>
<dbReference type="GO" id="GO:0020037">
    <property type="term" value="F:heme binding"/>
    <property type="evidence" value="ECO:0007669"/>
    <property type="project" value="InterPro"/>
</dbReference>
<feature type="non-terminal residue" evidence="2">
    <location>
        <position position="132"/>
    </location>
</feature>
<evidence type="ECO:0000313" key="2">
    <source>
        <dbReference type="EMBL" id="SVB02087.1"/>
    </source>
</evidence>
<protein>
    <recommendedName>
        <fullName evidence="1">Cytochrome C Planctomycete-type domain-containing protein</fullName>
    </recommendedName>
</protein>
<accession>A0A382AM72</accession>
<dbReference type="Pfam" id="PF07635">
    <property type="entry name" value="PSCyt1"/>
    <property type="match status" value="1"/>
</dbReference>
<evidence type="ECO:0000259" key="1">
    <source>
        <dbReference type="Pfam" id="PF07635"/>
    </source>
</evidence>
<gene>
    <name evidence="2" type="ORF">METZ01_LOCUS154941</name>
</gene>
<dbReference type="EMBL" id="UINC01025809">
    <property type="protein sequence ID" value="SVB02087.1"/>
    <property type="molecule type" value="Genomic_DNA"/>
</dbReference>
<dbReference type="GO" id="GO:0009055">
    <property type="term" value="F:electron transfer activity"/>
    <property type="evidence" value="ECO:0007669"/>
    <property type="project" value="InterPro"/>
</dbReference>
<sequence>MNALQRGIGFACIAASVTFAANTRAADSGPEHTVVRAVMKEKCFSCHGEEKQKGKLRLDTVSMTPQSATDLAVWRRVYEQIMDEEMPPEDEAQFSEAELKKTLTWLEDTLETHSDLNLTPSAGNYVDHEALF</sequence>
<name>A0A382AM72_9ZZZZ</name>
<dbReference type="InterPro" id="IPR011429">
    <property type="entry name" value="Cyt_c_Planctomycete-type"/>
</dbReference>
<dbReference type="InterPro" id="IPR036909">
    <property type="entry name" value="Cyt_c-like_dom_sf"/>
</dbReference>